<protein>
    <submittedName>
        <fullName evidence="1">Uncharacterized protein</fullName>
    </submittedName>
</protein>
<proteinExistence type="predicted"/>
<organism evidence="1">
    <name type="scientific">Cacopsylla melanoneura</name>
    <dbReference type="NCBI Taxonomy" id="428564"/>
    <lineage>
        <taxon>Eukaryota</taxon>
        <taxon>Metazoa</taxon>
        <taxon>Ecdysozoa</taxon>
        <taxon>Arthropoda</taxon>
        <taxon>Hexapoda</taxon>
        <taxon>Insecta</taxon>
        <taxon>Pterygota</taxon>
        <taxon>Neoptera</taxon>
        <taxon>Paraneoptera</taxon>
        <taxon>Hemiptera</taxon>
        <taxon>Sternorrhyncha</taxon>
        <taxon>Psylloidea</taxon>
        <taxon>Psyllidae</taxon>
        <taxon>Psyllinae</taxon>
        <taxon>Cacopsylla</taxon>
    </lineage>
</organism>
<reference evidence="1" key="1">
    <citation type="submission" date="2021-05" db="EMBL/GenBank/DDBJ databases">
        <authorList>
            <person name="Alioto T."/>
            <person name="Alioto T."/>
            <person name="Gomez Garrido J."/>
        </authorList>
    </citation>
    <scope>NUCLEOTIDE SEQUENCE</scope>
</reference>
<dbReference type="EMBL" id="HBUF01438866">
    <property type="protein sequence ID" value="CAG6742737.1"/>
    <property type="molecule type" value="Transcribed_RNA"/>
</dbReference>
<accession>A0A8D9F6L4</accession>
<sequence length="137" mass="14149">MSCCNKSYCAPSACGSCCSPCGGCSPSSPCSFASPCSPCSVSDICSSPCTPESPCSVPDICDSPCSPCTPESFCSPWANCVGFATANRDACNHKMMAAYWSETKRLAGSAPKSASFPTMPVLPTLGSFPIINNMRRA</sequence>
<dbReference type="EMBL" id="HBUF01438867">
    <property type="protein sequence ID" value="CAG6742738.1"/>
    <property type="molecule type" value="Transcribed_RNA"/>
</dbReference>
<dbReference type="EMBL" id="HBUF01612875">
    <property type="protein sequence ID" value="CAG6779126.1"/>
    <property type="molecule type" value="Transcribed_RNA"/>
</dbReference>
<dbReference type="AlphaFoldDB" id="A0A8D9F6L4"/>
<evidence type="ECO:0000313" key="1">
    <source>
        <dbReference type="EMBL" id="CAG6779126.1"/>
    </source>
</evidence>
<name>A0A8D9F6L4_9HEMI</name>
<dbReference type="EMBL" id="HBUF01612876">
    <property type="protein sequence ID" value="CAG6779127.1"/>
    <property type="molecule type" value="Transcribed_RNA"/>
</dbReference>